<keyword evidence="3" id="KW-1185">Reference proteome</keyword>
<organism evidence="2 3">
    <name type="scientific">Cellulophaga algicola (strain DSM 14237 / IC166 / ACAM 630)</name>
    <dbReference type="NCBI Taxonomy" id="688270"/>
    <lineage>
        <taxon>Bacteria</taxon>
        <taxon>Pseudomonadati</taxon>
        <taxon>Bacteroidota</taxon>
        <taxon>Flavobacteriia</taxon>
        <taxon>Flavobacteriales</taxon>
        <taxon>Flavobacteriaceae</taxon>
        <taxon>Cellulophaga</taxon>
    </lineage>
</organism>
<feature type="transmembrane region" description="Helical" evidence="1">
    <location>
        <begin position="48"/>
        <end position="68"/>
    </location>
</feature>
<feature type="transmembrane region" description="Helical" evidence="1">
    <location>
        <begin position="119"/>
        <end position="137"/>
    </location>
</feature>
<keyword evidence="1" id="KW-1133">Transmembrane helix</keyword>
<dbReference type="OrthoDB" id="1098954at2"/>
<accession>E6XCC3</accession>
<dbReference type="KEGG" id="cao:Celal_3932"/>
<gene>
    <name evidence="2" type="ordered locus">Celal_3932</name>
</gene>
<name>E6XCC3_CELAD</name>
<dbReference type="HOGENOM" id="CLU_123370_0_0_10"/>
<evidence type="ECO:0000256" key="1">
    <source>
        <dbReference type="SAM" id="Phobius"/>
    </source>
</evidence>
<dbReference type="STRING" id="688270.Celal_3932"/>
<dbReference type="eggNOG" id="ENOG5032YPC">
    <property type="taxonomic scope" value="Bacteria"/>
</dbReference>
<feature type="transmembrane region" description="Helical" evidence="1">
    <location>
        <begin position="7"/>
        <end position="28"/>
    </location>
</feature>
<proteinExistence type="predicted"/>
<sequence>MKKQKYSIAITFIWVGFIGAISFMEAWLKFRAPGIDTALGLGIGQLVFSALNRVEITSAVLILILSIASKEKKALRLQGLFYTAVVILVLQSVWLLPALDTRADLIRAGVSLAKSKLHLWYVLVEIIKITCLILFGFRSFKHLNTNK</sequence>
<evidence type="ECO:0008006" key="4">
    <source>
        <dbReference type="Google" id="ProtNLM"/>
    </source>
</evidence>
<keyword evidence="1" id="KW-0472">Membrane</keyword>
<dbReference type="EMBL" id="CP002453">
    <property type="protein sequence ID" value="ADV51176.1"/>
    <property type="molecule type" value="Genomic_DNA"/>
</dbReference>
<protein>
    <recommendedName>
        <fullName evidence="4">DUF4149 domain-containing protein</fullName>
    </recommendedName>
</protein>
<keyword evidence="1" id="KW-0812">Transmembrane</keyword>
<dbReference type="RefSeq" id="WP_013552625.1">
    <property type="nucleotide sequence ID" value="NC_014934.1"/>
</dbReference>
<feature type="transmembrane region" description="Helical" evidence="1">
    <location>
        <begin position="80"/>
        <end position="99"/>
    </location>
</feature>
<reference evidence="2 3" key="1">
    <citation type="journal article" date="2010" name="Stand. Genomic Sci.">
        <title>Complete genome sequence of Cellulophaga algicola type strain (IC166).</title>
        <authorList>
            <person name="Abt B."/>
            <person name="Lu M."/>
            <person name="Misra M."/>
            <person name="Han C."/>
            <person name="Nolan M."/>
            <person name="Lucas S."/>
            <person name="Hammon N."/>
            <person name="Deshpande S."/>
            <person name="Cheng J.F."/>
            <person name="Tapia R."/>
            <person name="Goodwin L."/>
            <person name="Pitluck S."/>
            <person name="Liolios K."/>
            <person name="Pagani I."/>
            <person name="Ivanova N."/>
            <person name="Mavromatis K."/>
            <person name="Ovchinikova G."/>
            <person name="Pati A."/>
            <person name="Chen A."/>
            <person name="Palaniappan K."/>
            <person name="Land M."/>
            <person name="Hauser L."/>
            <person name="Chang Y.J."/>
            <person name="Jeffries C.D."/>
            <person name="Detter J.C."/>
            <person name="Brambilla E."/>
            <person name="Rohde M."/>
            <person name="Tindall B.J."/>
            <person name="Goker M."/>
            <person name="Woyke T."/>
            <person name="Bristow J."/>
            <person name="Eisen J.A."/>
            <person name="Markowitz V."/>
            <person name="Hugenholtz P."/>
            <person name="Kyrpides N.C."/>
            <person name="Klenk H.P."/>
            <person name="Lapidus A."/>
        </authorList>
    </citation>
    <scope>NUCLEOTIDE SEQUENCE [LARGE SCALE GENOMIC DNA]</scope>
    <source>
        <strain evidence="3">DSM 14237 / IC166 / ACAM 630</strain>
    </source>
</reference>
<evidence type="ECO:0000313" key="3">
    <source>
        <dbReference type="Proteomes" id="UP000008634"/>
    </source>
</evidence>
<dbReference type="AlphaFoldDB" id="E6XCC3"/>
<dbReference type="Proteomes" id="UP000008634">
    <property type="component" value="Chromosome"/>
</dbReference>
<evidence type="ECO:0000313" key="2">
    <source>
        <dbReference type="EMBL" id="ADV51176.1"/>
    </source>
</evidence>